<reference evidence="2" key="1">
    <citation type="submission" date="2021-02" db="EMBL/GenBank/DDBJ databases">
        <title>Infant gut strain persistence is associated with maternal origin, phylogeny, and functional potential including surface adhesion and iron acquisition.</title>
        <authorList>
            <person name="Lou Y.C."/>
        </authorList>
    </citation>
    <scope>NUCLEOTIDE SEQUENCE</scope>
    <source>
        <strain evidence="2">L2_039_000G1_dasL2_039_000G1_concoct_11</strain>
    </source>
</reference>
<dbReference type="PANTHER" id="PTHR34070">
    <property type="entry name" value="ARMADILLO-TYPE FOLD"/>
    <property type="match status" value="1"/>
</dbReference>
<sequence>MPTEKRIETVRERLFALQDAKYRAFQAKLIPAIDPSLVVGVRTPALRALAKTIDGTPDAEAFMASLPHAYYEENNLHAFLIERIRDFDEAAQAVDAFLPFVNNWATCDSMSPKAFARHPEALLEKIESWMASNAAFTVRFGIGMLMRYFLDERFEERFLEAVAAVSPAGWAEAPGTLPAQKENTAGSEQDARASKAAKPAGDRTADEKPSIPDASYYVNMMRAWYFATALAKQPQATLPFIEMRRLDSWTHNKAIQKAIESRRISTDLKAHLRTLRAR</sequence>
<proteinExistence type="predicted"/>
<dbReference type="Gene3D" id="1.25.10.90">
    <property type="match status" value="1"/>
</dbReference>
<evidence type="ECO:0000313" key="2">
    <source>
        <dbReference type="EMBL" id="MBS6940901.1"/>
    </source>
</evidence>
<gene>
    <name evidence="2" type="ORF">KH142_05380</name>
</gene>
<dbReference type="InterPro" id="IPR014825">
    <property type="entry name" value="DNA_alkylation"/>
</dbReference>
<organism evidence="2 3">
    <name type="scientific">Slackia piriformis</name>
    <dbReference type="NCBI Taxonomy" id="626934"/>
    <lineage>
        <taxon>Bacteria</taxon>
        <taxon>Bacillati</taxon>
        <taxon>Actinomycetota</taxon>
        <taxon>Coriobacteriia</taxon>
        <taxon>Eggerthellales</taxon>
        <taxon>Eggerthellaceae</taxon>
        <taxon>Slackia</taxon>
    </lineage>
</organism>
<dbReference type="CDD" id="cd06561">
    <property type="entry name" value="AlkD_like"/>
    <property type="match status" value="1"/>
</dbReference>
<comment type="caution">
    <text evidence="2">The sequence shown here is derived from an EMBL/GenBank/DDBJ whole genome shotgun (WGS) entry which is preliminary data.</text>
</comment>
<dbReference type="AlphaFoldDB" id="A0A943UU19"/>
<dbReference type="Proteomes" id="UP000727506">
    <property type="component" value="Unassembled WGS sequence"/>
</dbReference>
<dbReference type="PANTHER" id="PTHR34070:SF1">
    <property type="entry name" value="DNA ALKYLATION REPAIR PROTEIN"/>
    <property type="match status" value="1"/>
</dbReference>
<feature type="region of interest" description="Disordered" evidence="1">
    <location>
        <begin position="173"/>
        <end position="208"/>
    </location>
</feature>
<evidence type="ECO:0000256" key="1">
    <source>
        <dbReference type="SAM" id="MobiDB-lite"/>
    </source>
</evidence>
<dbReference type="Pfam" id="PF08713">
    <property type="entry name" value="DNA_alkylation"/>
    <property type="match status" value="1"/>
</dbReference>
<name>A0A943UU19_9ACTN</name>
<dbReference type="EMBL" id="JAGZSV010000082">
    <property type="protein sequence ID" value="MBS6940901.1"/>
    <property type="molecule type" value="Genomic_DNA"/>
</dbReference>
<protein>
    <submittedName>
        <fullName evidence="2">DNA alkylation repair protein</fullName>
    </submittedName>
</protein>
<dbReference type="SUPFAM" id="SSF48371">
    <property type="entry name" value="ARM repeat"/>
    <property type="match status" value="2"/>
</dbReference>
<accession>A0A943UU19</accession>
<dbReference type="InterPro" id="IPR016024">
    <property type="entry name" value="ARM-type_fold"/>
</dbReference>
<evidence type="ECO:0000313" key="3">
    <source>
        <dbReference type="Proteomes" id="UP000727506"/>
    </source>
</evidence>